<dbReference type="Gene3D" id="1.25.40.390">
    <property type="match status" value="1"/>
</dbReference>
<evidence type="ECO:0000256" key="2">
    <source>
        <dbReference type="ARBA" id="ARBA00006275"/>
    </source>
</evidence>
<sequence>MKKYFLIPIIVTLLFAVSCDDQLERFPVDSLVEETAYQSVSDLEAGLRGAINSINRGGGQASLISFNSIFSDNTKIGKDNGGQQLNLLNQLLNSQNGDQGTWGDRYNAINNFNRVLAGASVITPTSGETGSYNNILAQCYAFRAYLHHDLLTYYSEDLLNSASLGVFYQNTVSTSDFPARQTVGEIVTEIENDLTLAASLMPTSSTDKNFATRDFITFLRARVALYSGDYTTAISNANTLIASYSLANQTQYAAMFNGDTDTTEVIFKFDNVQGNNSSIAFNWIFTGTGGDFIEMSTGLFGLFAAGDVRRTVNVDPASNPGATPPELTIGKYPAGADTNYINDYKAMRLSEIYLIRAEAHARKAAPDFAAAAADVNAVRNARFNTPQTTATYTSLNEAITDVKAERRLELCYEGFRYVDIKRYRNILNEGIDRAANDCVGGIPCSLPVSSEKFTFPIPQAEINANPNMTQNSGY</sequence>
<keyword evidence="5" id="KW-0998">Cell outer membrane</keyword>
<dbReference type="Proteomes" id="UP000464657">
    <property type="component" value="Chromosome"/>
</dbReference>
<dbReference type="GO" id="GO:0009279">
    <property type="term" value="C:cell outer membrane"/>
    <property type="evidence" value="ECO:0007669"/>
    <property type="project" value="UniProtKB-SubCell"/>
</dbReference>
<dbReference type="Pfam" id="PF07980">
    <property type="entry name" value="SusD_RagB"/>
    <property type="match status" value="1"/>
</dbReference>
<keyword evidence="4" id="KW-0472">Membrane</keyword>
<dbReference type="KEGG" id="kan:IMCC3317_18920"/>
<accession>A0A7L4ZJE6</accession>
<evidence type="ECO:0000259" key="7">
    <source>
        <dbReference type="Pfam" id="PF14322"/>
    </source>
</evidence>
<comment type="subcellular location">
    <subcellularLocation>
        <location evidence="1">Cell outer membrane</location>
    </subcellularLocation>
</comment>
<dbReference type="OrthoDB" id="630434at2"/>
<dbReference type="RefSeq" id="WP_160129228.1">
    <property type="nucleotide sequence ID" value="NZ_CP019288.1"/>
</dbReference>
<evidence type="ECO:0000256" key="3">
    <source>
        <dbReference type="ARBA" id="ARBA00022729"/>
    </source>
</evidence>
<dbReference type="InterPro" id="IPR011990">
    <property type="entry name" value="TPR-like_helical_dom_sf"/>
</dbReference>
<keyword evidence="9" id="KW-1185">Reference proteome</keyword>
<proteinExistence type="inferred from homology"/>
<evidence type="ECO:0000313" key="9">
    <source>
        <dbReference type="Proteomes" id="UP000464657"/>
    </source>
</evidence>
<evidence type="ECO:0000313" key="8">
    <source>
        <dbReference type="EMBL" id="QHI36529.1"/>
    </source>
</evidence>
<feature type="domain" description="RagB/SusD" evidence="6">
    <location>
        <begin position="342"/>
        <end position="474"/>
    </location>
</feature>
<organism evidence="8 9">
    <name type="scientific">Kordia antarctica</name>
    <dbReference type="NCBI Taxonomy" id="1218801"/>
    <lineage>
        <taxon>Bacteria</taxon>
        <taxon>Pseudomonadati</taxon>
        <taxon>Bacteroidota</taxon>
        <taxon>Flavobacteriia</taxon>
        <taxon>Flavobacteriales</taxon>
        <taxon>Flavobacteriaceae</taxon>
        <taxon>Kordia</taxon>
    </lineage>
</organism>
<comment type="similarity">
    <text evidence="2">Belongs to the SusD family.</text>
</comment>
<gene>
    <name evidence="8" type="primary">susD_1</name>
    <name evidence="8" type="ORF">IMCC3317_18920</name>
</gene>
<reference evidence="8 9" key="1">
    <citation type="journal article" date="2013" name="Int. J. Syst. Evol. Microbiol.">
        <title>Kordia antarctica sp. nov., isolated from Antarctic seawater.</title>
        <authorList>
            <person name="Baek K."/>
            <person name="Choi A."/>
            <person name="Kang I."/>
            <person name="Lee K."/>
            <person name="Cho J.C."/>
        </authorList>
    </citation>
    <scope>NUCLEOTIDE SEQUENCE [LARGE SCALE GENOMIC DNA]</scope>
    <source>
        <strain evidence="8 9">IMCC3317</strain>
    </source>
</reference>
<protein>
    <submittedName>
        <fullName evidence="8">Starch-binding protein SusD</fullName>
    </submittedName>
</protein>
<dbReference type="Pfam" id="PF14322">
    <property type="entry name" value="SusD-like_3"/>
    <property type="match status" value="1"/>
</dbReference>
<keyword evidence="3" id="KW-0732">Signal</keyword>
<name>A0A7L4ZJE6_9FLAO</name>
<dbReference type="EMBL" id="CP019288">
    <property type="protein sequence ID" value="QHI36529.1"/>
    <property type="molecule type" value="Genomic_DNA"/>
</dbReference>
<evidence type="ECO:0000256" key="5">
    <source>
        <dbReference type="ARBA" id="ARBA00023237"/>
    </source>
</evidence>
<dbReference type="SUPFAM" id="SSF48452">
    <property type="entry name" value="TPR-like"/>
    <property type="match status" value="1"/>
</dbReference>
<dbReference type="InterPro" id="IPR033985">
    <property type="entry name" value="SusD-like_N"/>
</dbReference>
<evidence type="ECO:0000259" key="6">
    <source>
        <dbReference type="Pfam" id="PF07980"/>
    </source>
</evidence>
<evidence type="ECO:0000256" key="1">
    <source>
        <dbReference type="ARBA" id="ARBA00004442"/>
    </source>
</evidence>
<evidence type="ECO:0000256" key="4">
    <source>
        <dbReference type="ARBA" id="ARBA00023136"/>
    </source>
</evidence>
<dbReference type="PROSITE" id="PS51257">
    <property type="entry name" value="PROKAR_LIPOPROTEIN"/>
    <property type="match status" value="1"/>
</dbReference>
<dbReference type="AlphaFoldDB" id="A0A7L4ZJE6"/>
<feature type="domain" description="SusD-like N-terminal" evidence="7">
    <location>
        <begin position="80"/>
        <end position="207"/>
    </location>
</feature>
<dbReference type="InterPro" id="IPR012944">
    <property type="entry name" value="SusD_RagB_dom"/>
</dbReference>